<protein>
    <recommendedName>
        <fullName evidence="3">Replication protein</fullName>
    </recommendedName>
</protein>
<name>A0AAC9NTE2_9ALTE</name>
<dbReference type="EMBL" id="CP018025">
    <property type="protein sequence ID" value="APD92043.1"/>
    <property type="molecule type" value="Genomic_DNA"/>
</dbReference>
<evidence type="ECO:0008006" key="3">
    <source>
        <dbReference type="Google" id="ProtNLM"/>
    </source>
</evidence>
<dbReference type="AlphaFoldDB" id="A0AAC9NTE2"/>
<evidence type="ECO:0000313" key="2">
    <source>
        <dbReference type="Proteomes" id="UP000182101"/>
    </source>
</evidence>
<evidence type="ECO:0000313" key="1">
    <source>
        <dbReference type="EMBL" id="APD92043.1"/>
    </source>
</evidence>
<dbReference type="Proteomes" id="UP000182101">
    <property type="component" value="Plasmid pAMCP48-600"/>
</dbReference>
<sequence>MSNSNSNAEEADFALSPIEVARREARQLDLFSLIDEPSDPASPIKYSNFIGDIHLIPRFVRGQNPPTPIHQLPSTFSSQISNAYSINGYSLLCTVQAATIKRKVKGVETEYFAFPGDREEIVERALFALASNKGMTKRTLPNSEPRYGVEFSLYEIREELRKINKTRSYDTIREALIVMRDSRCLISAKDNNGKTVHLTHNIFSGAALEQSGSGRQRDRCFVSFSDYVVEQIRDLNYRQYRFDQVESHKAGLARFIHTYLCWNWRNAAAGATYGLDLELVMSAYGNSKLVKRVKQRDFRAALTILVENGDITHVPLYKDGKYTVKATKQLADSIHQSMQKKKGIATLSNSIMDGKVVELPPRRQIDSKLA</sequence>
<keyword evidence="1" id="KW-0614">Plasmid</keyword>
<proteinExistence type="predicted"/>
<dbReference type="RefSeq" id="WP_071960653.1">
    <property type="nucleotide sequence ID" value="NZ_CP018025.1"/>
</dbReference>
<accession>A0AAC9NTE2</accession>
<reference evidence="1 2" key="1">
    <citation type="submission" date="2016-11" db="EMBL/GenBank/DDBJ databases">
        <title>Networking in microbes: conjugative elements and plasmids in the genus Alteromonas.</title>
        <authorList>
            <person name="Lopez-Perez M."/>
            <person name="Ramon-Marco N."/>
            <person name="Rodriguez-Valera F."/>
        </authorList>
    </citation>
    <scope>NUCLEOTIDE SEQUENCE [LARGE SCALE GENOMIC DNA]</scope>
    <source>
        <strain evidence="1 2">CP48</strain>
        <plasmid evidence="2">pamcp48-600</plasmid>
    </source>
</reference>
<organism evidence="1 2">
    <name type="scientific">Alteromonas mediterranea</name>
    <dbReference type="NCBI Taxonomy" id="314275"/>
    <lineage>
        <taxon>Bacteria</taxon>
        <taxon>Pseudomonadati</taxon>
        <taxon>Pseudomonadota</taxon>
        <taxon>Gammaproteobacteria</taxon>
        <taxon>Alteromonadales</taxon>
        <taxon>Alteromonadaceae</taxon>
        <taxon>Alteromonas/Salinimonas group</taxon>
        <taxon>Alteromonas</taxon>
    </lineage>
</organism>
<gene>
    <name evidence="1" type="ORF">BM524_19170</name>
</gene>
<geneLocation type="plasmid" evidence="2">
    <name>pamcp48-600</name>
</geneLocation>